<dbReference type="EMBL" id="JBBMEX010000004">
    <property type="protein sequence ID" value="MEQ2557204.1"/>
    <property type="molecule type" value="Genomic_DNA"/>
</dbReference>
<name>A0ABV1HBV9_9FIRM</name>
<dbReference type="RefSeq" id="WP_353530306.1">
    <property type="nucleotide sequence ID" value="NZ_JBBMEX010000004.1"/>
</dbReference>
<accession>A0ABV1HBV9</accession>
<keyword evidence="2" id="KW-1185">Reference proteome</keyword>
<gene>
    <name evidence="1" type="ORF">WMO43_04840</name>
</gene>
<proteinExistence type="predicted"/>
<dbReference type="Proteomes" id="UP001454489">
    <property type="component" value="Unassembled WGS sequence"/>
</dbReference>
<comment type="caution">
    <text evidence="1">The sequence shown here is derived from an EMBL/GenBank/DDBJ whole genome shotgun (WGS) entry which is preliminary data.</text>
</comment>
<evidence type="ECO:0000313" key="1">
    <source>
        <dbReference type="EMBL" id="MEQ2557204.1"/>
    </source>
</evidence>
<sequence>MAESTLKKVKKETKDVMGKQFKKLQKKIYKADEELFWDSILDFFKKENLYVAENTILWKRAKKSTIKQLRKSVREDIIMNGGCPT</sequence>
<evidence type="ECO:0000313" key="2">
    <source>
        <dbReference type="Proteomes" id="UP001454489"/>
    </source>
</evidence>
<reference evidence="1 2" key="1">
    <citation type="submission" date="2024-03" db="EMBL/GenBank/DDBJ databases">
        <title>Human intestinal bacterial collection.</title>
        <authorList>
            <person name="Pauvert C."/>
            <person name="Hitch T.C.A."/>
            <person name="Clavel T."/>
        </authorList>
    </citation>
    <scope>NUCLEOTIDE SEQUENCE [LARGE SCALE GENOMIC DNA]</scope>
    <source>
        <strain evidence="1 2">CLA-AA-H185</strain>
    </source>
</reference>
<organism evidence="1 2">
    <name type="scientific">Maccoyibacter intestinihominis</name>
    <dbReference type="NCBI Taxonomy" id="3133499"/>
    <lineage>
        <taxon>Bacteria</taxon>
        <taxon>Bacillati</taxon>
        <taxon>Bacillota</taxon>
        <taxon>Clostridia</taxon>
        <taxon>Lachnospirales</taxon>
        <taxon>Lachnospiraceae</taxon>
        <taxon>Maccoyibacter</taxon>
    </lineage>
</organism>
<protein>
    <submittedName>
        <fullName evidence="1">Uncharacterized protein</fullName>
    </submittedName>
</protein>